<dbReference type="Pfam" id="PF01433">
    <property type="entry name" value="Peptidase_M1"/>
    <property type="match status" value="1"/>
</dbReference>
<keyword evidence="15" id="KW-1185">Reference proteome</keyword>
<evidence type="ECO:0000256" key="3">
    <source>
        <dbReference type="ARBA" id="ARBA00010136"/>
    </source>
</evidence>
<gene>
    <name evidence="14" type="ORF">LX97_00094</name>
</gene>
<evidence type="ECO:0000256" key="4">
    <source>
        <dbReference type="ARBA" id="ARBA00012564"/>
    </source>
</evidence>
<protein>
    <recommendedName>
        <fullName evidence="5">Aminopeptidase N</fullName>
        <ecNumber evidence="4">3.4.11.2</ecNumber>
    </recommendedName>
</protein>
<keyword evidence="7" id="KW-0645">Protease</keyword>
<dbReference type="CDD" id="cd09603">
    <property type="entry name" value="M1_APN_like"/>
    <property type="match status" value="1"/>
</dbReference>
<evidence type="ECO:0000313" key="15">
    <source>
        <dbReference type="Proteomes" id="UP000248584"/>
    </source>
</evidence>
<evidence type="ECO:0000256" key="10">
    <source>
        <dbReference type="ARBA" id="ARBA00022833"/>
    </source>
</evidence>
<dbReference type="PANTHER" id="PTHR11533:SF174">
    <property type="entry name" value="PUROMYCIN-SENSITIVE AMINOPEPTIDASE-RELATED"/>
    <property type="match status" value="1"/>
</dbReference>
<proteinExistence type="inferred from homology"/>
<dbReference type="Pfam" id="PF17900">
    <property type="entry name" value="Peptidase_M1_N"/>
    <property type="match status" value="1"/>
</dbReference>
<keyword evidence="8" id="KW-0479">Metal-binding</keyword>
<dbReference type="RefSeq" id="WP_015360894.1">
    <property type="nucleotide sequence ID" value="NZ_QKZR01000001.1"/>
</dbReference>
<keyword evidence="11" id="KW-0482">Metalloprotease</keyword>
<comment type="catalytic activity">
    <reaction evidence="1">
        <text>Release of an N-terminal amino acid, Xaa-|-Yaa- from a peptide, amide or arylamide. Xaa is preferably Ala, but may be most amino acids including Pro (slow action). When a terminal hydrophobic residue is followed by a prolyl residue, the two may be released as an intact Xaa-Pro dipeptide.</text>
        <dbReference type="EC" id="3.4.11.2"/>
    </reaction>
</comment>
<dbReference type="EMBL" id="QKZR01000001">
    <property type="protein sequence ID" value="PZX43095.1"/>
    <property type="molecule type" value="Genomic_DNA"/>
</dbReference>
<evidence type="ECO:0000313" key="14">
    <source>
        <dbReference type="EMBL" id="PZX43095.1"/>
    </source>
</evidence>
<evidence type="ECO:0000256" key="1">
    <source>
        <dbReference type="ARBA" id="ARBA00000098"/>
    </source>
</evidence>
<dbReference type="InterPro" id="IPR001930">
    <property type="entry name" value="Peptidase_M1"/>
</dbReference>
<comment type="cofactor">
    <cofactor evidence="2">
        <name>Zn(2+)</name>
        <dbReference type="ChEBI" id="CHEBI:29105"/>
    </cofactor>
</comment>
<dbReference type="GO" id="GO:0004177">
    <property type="term" value="F:aminopeptidase activity"/>
    <property type="evidence" value="ECO:0007669"/>
    <property type="project" value="UniProtKB-KW"/>
</dbReference>
<evidence type="ECO:0000256" key="2">
    <source>
        <dbReference type="ARBA" id="ARBA00001947"/>
    </source>
</evidence>
<dbReference type="SUPFAM" id="SSF63737">
    <property type="entry name" value="Leukotriene A4 hydrolase N-terminal domain"/>
    <property type="match status" value="1"/>
</dbReference>
<keyword evidence="9" id="KW-0378">Hydrolase</keyword>
<dbReference type="InterPro" id="IPR027268">
    <property type="entry name" value="Peptidase_M4/M1_CTD_sf"/>
</dbReference>
<dbReference type="Gene3D" id="2.60.40.1730">
    <property type="entry name" value="tricorn interacting facor f3 domain"/>
    <property type="match status" value="1"/>
</dbReference>
<dbReference type="Proteomes" id="UP000248584">
    <property type="component" value="Unassembled WGS sequence"/>
</dbReference>
<evidence type="ECO:0000256" key="5">
    <source>
        <dbReference type="ARBA" id="ARBA00015611"/>
    </source>
</evidence>
<dbReference type="InterPro" id="IPR045357">
    <property type="entry name" value="Aminopeptidase_N-like_N"/>
</dbReference>
<organism evidence="14 15">
    <name type="scientific">Nonlabens dokdonensis</name>
    <dbReference type="NCBI Taxonomy" id="328515"/>
    <lineage>
        <taxon>Bacteria</taxon>
        <taxon>Pseudomonadati</taxon>
        <taxon>Bacteroidota</taxon>
        <taxon>Flavobacteriia</taxon>
        <taxon>Flavobacteriales</taxon>
        <taxon>Flavobacteriaceae</taxon>
        <taxon>Nonlabens</taxon>
    </lineage>
</organism>
<dbReference type="Gene3D" id="1.10.390.10">
    <property type="entry name" value="Neutral Protease Domain 2"/>
    <property type="match status" value="1"/>
</dbReference>
<comment type="caution">
    <text evidence="14">The sequence shown here is derived from an EMBL/GenBank/DDBJ whole genome shotgun (WGS) entry which is preliminary data.</text>
</comment>
<keyword evidence="10" id="KW-0862">Zinc</keyword>
<feature type="domain" description="Aminopeptidase N-like N-terminal" evidence="13">
    <location>
        <begin position="38"/>
        <end position="197"/>
    </location>
</feature>
<feature type="domain" description="Peptidase M1 membrane alanine aminopeptidase" evidence="12">
    <location>
        <begin position="236"/>
        <end position="435"/>
    </location>
</feature>
<evidence type="ECO:0000256" key="6">
    <source>
        <dbReference type="ARBA" id="ARBA00022438"/>
    </source>
</evidence>
<accession>A0ABX5PZC5</accession>
<name>A0ABX5PZC5_9FLAO</name>
<comment type="similarity">
    <text evidence="3">Belongs to the peptidase M1 family.</text>
</comment>
<keyword evidence="6 14" id="KW-0031">Aminopeptidase</keyword>
<dbReference type="SUPFAM" id="SSF55486">
    <property type="entry name" value="Metalloproteases ('zincins'), catalytic domain"/>
    <property type="match status" value="1"/>
</dbReference>
<evidence type="ECO:0000259" key="12">
    <source>
        <dbReference type="Pfam" id="PF01433"/>
    </source>
</evidence>
<dbReference type="PANTHER" id="PTHR11533">
    <property type="entry name" value="PROTEASE M1 ZINC METALLOPROTEASE"/>
    <property type="match status" value="1"/>
</dbReference>
<dbReference type="InterPro" id="IPR050344">
    <property type="entry name" value="Peptidase_M1_aminopeptidases"/>
</dbReference>
<dbReference type="InterPro" id="IPR042097">
    <property type="entry name" value="Aminopeptidase_N-like_N_sf"/>
</dbReference>
<evidence type="ECO:0000256" key="8">
    <source>
        <dbReference type="ARBA" id="ARBA00022723"/>
    </source>
</evidence>
<dbReference type="InterPro" id="IPR014782">
    <property type="entry name" value="Peptidase_M1_dom"/>
</dbReference>
<evidence type="ECO:0000259" key="13">
    <source>
        <dbReference type="Pfam" id="PF17900"/>
    </source>
</evidence>
<dbReference type="PRINTS" id="PR00756">
    <property type="entry name" value="ALADIPTASE"/>
</dbReference>
<sequence>MKWTFFIALIVSALGFSQNTTSQLEFVDFKKASAAIQLDAFSNEVSGEVIFELDVLKNTNSVFLDAKNLVNYKATINGKEVKTIYDGEKLVVESRFRESETKKIKISFTSFPSKAMYHIDEDNDRKWEQVWTQGQGKYTSNWLPSIDDMNDKMVWDFKITAPQNKTVIANGSLKDVAASSDFKTWTYDMKKPMSSYLVAIVAGDYEVKRDSSNGGTPLEFYYYTGQEDKVASTYKYSKQIFNFLESEIGVAYPWQNYKQIPVKDFLYSGMENTGTTIFNDQFFADSLGANDRSYVNVNAHELAHQWFGNLVTETDSKHHWLHEGFASYYALLAERNIYGDFYFQKQLFDYAEALHEQSSNGKSTALLDPKANSLTFYQHGAWALHALKDEVGTDNLRASIKEYLKSNQYKNVTTEDFLDAVERISMVDLSNFKTFWLTSTTFPTAEALRILRKDAQMEKYLQLSARRISSFDESYNSYKETLQDPIEVEMVKEMVAQLSIHDDPRKYDLIKKALALNNLEINQLFVLSTQELNDQNRELVTNLINDPSYVTRESALFLLWNDAKDKRALLEKARASWEEINPSLDMSWIVLALNSSGYSNEELKPLLIRLQSYSSTKYSTEIRTAAFDYLINLNAMSQQNYKDLMEASLHHVWRFYENARDILKAQYKKENGKFFINQSMDSFDTINQEKLKKILGIN</sequence>
<reference evidence="14 15" key="1">
    <citation type="submission" date="2018-06" db="EMBL/GenBank/DDBJ databases">
        <title>Genomic Encyclopedia of Archaeal and Bacterial Type Strains, Phase II (KMG-II): from individual species to whole genera.</title>
        <authorList>
            <person name="Goeker M."/>
        </authorList>
    </citation>
    <scope>NUCLEOTIDE SEQUENCE [LARGE SCALE GENOMIC DNA]</scope>
    <source>
        <strain evidence="14 15">DSM 17205</strain>
    </source>
</reference>
<dbReference type="EC" id="3.4.11.2" evidence="4"/>
<evidence type="ECO:0000256" key="7">
    <source>
        <dbReference type="ARBA" id="ARBA00022670"/>
    </source>
</evidence>
<evidence type="ECO:0000256" key="9">
    <source>
        <dbReference type="ARBA" id="ARBA00022801"/>
    </source>
</evidence>
<evidence type="ECO:0000256" key="11">
    <source>
        <dbReference type="ARBA" id="ARBA00023049"/>
    </source>
</evidence>